<keyword evidence="2" id="KW-1185">Reference proteome</keyword>
<dbReference type="EnsemblPlants" id="AVESA.00010b.r2.4CG1255770.1">
    <property type="protein sequence ID" value="AVESA.00010b.r2.4CG1255770.1.CDS"/>
    <property type="gene ID" value="AVESA.00010b.r2.4CG1255770"/>
</dbReference>
<protein>
    <submittedName>
        <fullName evidence="1">Uncharacterized protein</fullName>
    </submittedName>
</protein>
<organism evidence="1 2">
    <name type="scientific">Avena sativa</name>
    <name type="common">Oat</name>
    <dbReference type="NCBI Taxonomy" id="4498"/>
    <lineage>
        <taxon>Eukaryota</taxon>
        <taxon>Viridiplantae</taxon>
        <taxon>Streptophyta</taxon>
        <taxon>Embryophyta</taxon>
        <taxon>Tracheophyta</taxon>
        <taxon>Spermatophyta</taxon>
        <taxon>Magnoliopsida</taxon>
        <taxon>Liliopsida</taxon>
        <taxon>Poales</taxon>
        <taxon>Poaceae</taxon>
        <taxon>BOP clade</taxon>
        <taxon>Pooideae</taxon>
        <taxon>Poodae</taxon>
        <taxon>Poeae</taxon>
        <taxon>Poeae Chloroplast Group 1 (Aveneae type)</taxon>
        <taxon>Aveninae</taxon>
        <taxon>Avena</taxon>
    </lineage>
</organism>
<accession>A0ACD5WMQ6</accession>
<evidence type="ECO:0000313" key="2">
    <source>
        <dbReference type="Proteomes" id="UP001732700"/>
    </source>
</evidence>
<name>A0ACD5WMQ6_AVESA</name>
<evidence type="ECO:0000313" key="1">
    <source>
        <dbReference type="EnsemblPlants" id="AVESA.00010b.r2.4CG1255770.1.CDS"/>
    </source>
</evidence>
<proteinExistence type="predicted"/>
<sequence length="739" mass="84348">MGKEGWLGGGRSPQASAALTAPPEAGRMGIGSEESACVGGVGRTLSGRLAGWREEPTGVGGVDRAAGSWPDGDWIGGVRMRRWRRSHTVSNVDDNRSWMYKERKGKMITQAWQHGLDNFLEHAFSLPDVVVDGVSHCPCTKCFCRHKRKRDEMTSHLCHNGFMLGYKIWTSHGHGESDTPEIVEHDNDADVDRMDDMLIDAIAAEGVSVGDEPTEAAKKFYEIFIGLKSHDHHIIIERLIAVALRGFIPEREWKVIAELSYFYRQLCAKEIEPERMRELENEIPVLLCKLEKMLPPGFFNVMQHLMVHLPYEARVGGPVAYRWMYVFERAMHHLRLKVRNKARVEGSIVEACIVQEITNCVSLYFSDHVRTIWKKNPRYNIGGTRVHNDGCTLDVFQYQGNLRGRGNAIDLTPQELNAARLYILTNCSAVDRYIEAFAKGKYLEHPNLTPAGLDKFMIEEFVEWFKIACKSDPDSDEDLWNLANGCSSRVYSYSSYDVNGFRFRSELYEKNCRRLNTVNIGVCLSSFTTDGEQLDYYGVIEGIIKLSFTSGRKIEMVLFKCRWFDPTKGMRSDEKLGMVKINSSSRLKNFEPFAMAHQATQAYYLKYASPKRDLRDWRVVYKIQPSSRLSNLDENDLSSTDDFFQEDGQQGSFSVDIGNFVDEFTVSRNESDDVLDPDEIEIIENQNIDDNEEEDEGPEGELEESTDDEEEEEGQENTDADEDEDETIEHDSEYDDDDY</sequence>
<reference evidence="1" key="1">
    <citation type="submission" date="2021-05" db="EMBL/GenBank/DDBJ databases">
        <authorList>
            <person name="Scholz U."/>
            <person name="Mascher M."/>
            <person name="Fiebig A."/>
        </authorList>
    </citation>
    <scope>NUCLEOTIDE SEQUENCE [LARGE SCALE GENOMIC DNA]</scope>
</reference>
<reference evidence="1" key="2">
    <citation type="submission" date="2025-09" db="UniProtKB">
        <authorList>
            <consortium name="EnsemblPlants"/>
        </authorList>
    </citation>
    <scope>IDENTIFICATION</scope>
</reference>
<dbReference type="Proteomes" id="UP001732700">
    <property type="component" value="Chromosome 4C"/>
</dbReference>